<dbReference type="SMART" id="SM00065">
    <property type="entry name" value="GAF"/>
    <property type="match status" value="1"/>
</dbReference>
<keyword evidence="6" id="KW-0418">Kinase</keyword>
<evidence type="ECO:0000256" key="9">
    <source>
        <dbReference type="ARBA" id="ARBA00064003"/>
    </source>
</evidence>
<protein>
    <recommendedName>
        <fullName evidence="10">Sensory/regulatory protein RpfC</fullName>
        <ecNumber evidence="2">2.7.13.3</ecNumber>
    </recommendedName>
</protein>
<evidence type="ECO:0000313" key="17">
    <source>
        <dbReference type="Proteomes" id="UP000237662"/>
    </source>
</evidence>
<dbReference type="FunFam" id="3.30.565.10:FF:000010">
    <property type="entry name" value="Sensor histidine kinase RcsC"/>
    <property type="match status" value="1"/>
</dbReference>
<accession>A0A2S6I6Q4</accession>
<evidence type="ECO:0000259" key="15">
    <source>
        <dbReference type="PROSITE" id="PS50113"/>
    </source>
</evidence>
<comment type="catalytic activity">
    <reaction evidence="1">
        <text>ATP + protein L-histidine = ADP + protein N-phospho-L-histidine.</text>
        <dbReference type="EC" id="2.7.13.3"/>
    </reaction>
</comment>
<dbReference type="InterPro" id="IPR001789">
    <property type="entry name" value="Sig_transdc_resp-reg_receiver"/>
</dbReference>
<evidence type="ECO:0000256" key="4">
    <source>
        <dbReference type="ARBA" id="ARBA00022679"/>
    </source>
</evidence>
<dbReference type="Proteomes" id="UP000237662">
    <property type="component" value="Unassembled WGS sequence"/>
</dbReference>
<reference evidence="16 17" key="1">
    <citation type="submission" date="2018-02" db="EMBL/GenBank/DDBJ databases">
        <title>Genomic Encyclopedia of Archaeal and Bacterial Type Strains, Phase II (KMG-II): from individual species to whole genera.</title>
        <authorList>
            <person name="Goeker M."/>
        </authorList>
    </citation>
    <scope>NUCLEOTIDE SEQUENCE [LARGE SCALE GENOMIC DNA]</scope>
    <source>
        <strain evidence="16 17">DSM 29526</strain>
    </source>
</reference>
<dbReference type="CDD" id="cd16922">
    <property type="entry name" value="HATPase_EvgS-ArcB-TorS-like"/>
    <property type="match status" value="1"/>
</dbReference>
<dbReference type="SUPFAM" id="SSF55785">
    <property type="entry name" value="PYP-like sensor domain (PAS domain)"/>
    <property type="match status" value="2"/>
</dbReference>
<dbReference type="Pfam" id="PF13185">
    <property type="entry name" value="GAF_2"/>
    <property type="match status" value="1"/>
</dbReference>
<sequence length="819" mass="90851">MIPFESIFMAAPSPFLILKPDPPRFTIVTANDAYAETTGKSREYLTGRGLFDAFPANPADGEANGQERLTASLNHVLRYRKVHEMPWHKYDLPQDGGLFEERYWKPINQPILDEHGAVSYIIHRVEDVTEKVRAERDRDRFFGLATDMLVKMDFDGCFLEVNAASEAILGWQPHELLGQSWAQFIHPEDLEETREQFQRAVSGEPCFQYENRYRCKDGNFSWLSWKTLTELEEKVIYCAVSDVTQPRRLQAVTEGQKRALEMSVHGDPLPRILDLLLRTMEENSSRGVRASTMLLNPDGKSLFSGAGPSLPPEYLEACNGIPVVPYAGSCGSAASSGEAYSADDIATDPAWEHGREVALRHGLRACWSTPIFSTAGKVLGTFALYFDQPRHPPPQKIQLAEIISRTAGIVIERQQNAAAKLLVQQQLIQARNDAEAANVAKSEFLANMSHEIRTPMNVVIGISNILSTQETLTPSQAELVSTLQTSADSLLALIDDLLDLSKIEARQVELERVPFSIGRLLAEIVDMMTIRSQQKGLKFFSFGHDNCEDIVVGDPTRLRQVILNLCSNALKFTDRGQVAIHLSCEPSERENIQDVTIAVTDTGIGIEASKMQTIFQKFTQADSSITRKFGGTGLGLSITKKLVEAMDGRISVESTPGQGSTFTLHVPLSLDTSGLQKVALADSPPPVRAIYTGDRKRVLLVEDFEPNALIAGRYLRVFGYTYDVAVNGREAVDRAKSGDYFAILMDVQMPEVNGYLATKMIREHERATGTPRTPIIAMTAHAMAGDRERCLESDMDDYLSKPFRAEELMEKLAAVASAS</sequence>
<dbReference type="EC" id="2.7.13.3" evidence="2"/>
<feature type="domain" description="Response regulatory" evidence="13">
    <location>
        <begin position="697"/>
        <end position="816"/>
    </location>
</feature>
<comment type="caution">
    <text evidence="16">The sequence shown here is derived from an EMBL/GenBank/DDBJ whole genome shotgun (WGS) entry which is preliminary data.</text>
</comment>
<dbReference type="InterPro" id="IPR000700">
    <property type="entry name" value="PAS-assoc_C"/>
</dbReference>
<dbReference type="SUPFAM" id="SSF52172">
    <property type="entry name" value="CheY-like"/>
    <property type="match status" value="1"/>
</dbReference>
<dbReference type="Gene3D" id="3.30.450.20">
    <property type="entry name" value="PAS domain"/>
    <property type="match status" value="2"/>
</dbReference>
<dbReference type="InterPro" id="IPR035965">
    <property type="entry name" value="PAS-like_dom_sf"/>
</dbReference>
<evidence type="ECO:0000256" key="11">
    <source>
        <dbReference type="PROSITE-ProRule" id="PRU00169"/>
    </source>
</evidence>
<dbReference type="InterPro" id="IPR000014">
    <property type="entry name" value="PAS"/>
</dbReference>
<evidence type="ECO:0000256" key="7">
    <source>
        <dbReference type="ARBA" id="ARBA00022840"/>
    </source>
</evidence>
<dbReference type="SUPFAM" id="SSF47384">
    <property type="entry name" value="Homodimeric domain of signal transducing histidine kinase"/>
    <property type="match status" value="1"/>
</dbReference>
<dbReference type="CDD" id="cd00082">
    <property type="entry name" value="HisKA"/>
    <property type="match status" value="1"/>
</dbReference>
<feature type="domain" description="Histidine kinase" evidence="12">
    <location>
        <begin position="447"/>
        <end position="670"/>
    </location>
</feature>
<comment type="subunit">
    <text evidence="9">At low DSF concentrations, interacts with RpfF.</text>
</comment>
<dbReference type="PROSITE" id="PS50113">
    <property type="entry name" value="PAC"/>
    <property type="match status" value="1"/>
</dbReference>
<dbReference type="EMBL" id="PTJC01000005">
    <property type="protein sequence ID" value="PPK87161.1"/>
    <property type="molecule type" value="Genomic_DNA"/>
</dbReference>
<dbReference type="Pfam" id="PF00512">
    <property type="entry name" value="HisKA"/>
    <property type="match status" value="1"/>
</dbReference>
<feature type="modified residue" description="4-aspartylphosphate" evidence="11">
    <location>
        <position position="746"/>
    </location>
</feature>
<dbReference type="GO" id="GO:0005524">
    <property type="term" value="F:ATP binding"/>
    <property type="evidence" value="ECO:0007669"/>
    <property type="project" value="UniProtKB-KW"/>
</dbReference>
<evidence type="ECO:0000313" key="16">
    <source>
        <dbReference type="EMBL" id="PPK87161.1"/>
    </source>
</evidence>
<dbReference type="NCBIfam" id="TIGR00229">
    <property type="entry name" value="sensory_box"/>
    <property type="match status" value="1"/>
</dbReference>
<dbReference type="CDD" id="cd17546">
    <property type="entry name" value="REC_hyHK_CKI1_RcsC-like"/>
    <property type="match status" value="1"/>
</dbReference>
<evidence type="ECO:0000256" key="6">
    <source>
        <dbReference type="ARBA" id="ARBA00022777"/>
    </source>
</evidence>
<dbReference type="InterPro" id="IPR013656">
    <property type="entry name" value="PAS_4"/>
</dbReference>
<evidence type="ECO:0000256" key="8">
    <source>
        <dbReference type="ARBA" id="ARBA00023012"/>
    </source>
</evidence>
<keyword evidence="7" id="KW-0067">ATP-binding</keyword>
<dbReference type="CDD" id="cd00130">
    <property type="entry name" value="PAS"/>
    <property type="match status" value="2"/>
</dbReference>
<dbReference type="AlphaFoldDB" id="A0A2S6I6Q4"/>
<dbReference type="Pfam" id="PF08447">
    <property type="entry name" value="PAS_3"/>
    <property type="match status" value="1"/>
</dbReference>
<evidence type="ECO:0000259" key="14">
    <source>
        <dbReference type="PROSITE" id="PS50112"/>
    </source>
</evidence>
<dbReference type="InterPro" id="IPR011006">
    <property type="entry name" value="CheY-like_superfamily"/>
</dbReference>
<dbReference type="Gene3D" id="3.30.565.10">
    <property type="entry name" value="Histidine kinase-like ATPase, C-terminal domain"/>
    <property type="match status" value="1"/>
</dbReference>
<organism evidence="16 17">
    <name type="scientific">Neolewinella xylanilytica</name>
    <dbReference type="NCBI Taxonomy" id="1514080"/>
    <lineage>
        <taxon>Bacteria</taxon>
        <taxon>Pseudomonadati</taxon>
        <taxon>Bacteroidota</taxon>
        <taxon>Saprospiria</taxon>
        <taxon>Saprospirales</taxon>
        <taxon>Lewinellaceae</taxon>
        <taxon>Neolewinella</taxon>
    </lineage>
</organism>
<gene>
    <name evidence="16" type="ORF">CLV84_0095</name>
</gene>
<evidence type="ECO:0000259" key="13">
    <source>
        <dbReference type="PROSITE" id="PS50110"/>
    </source>
</evidence>
<dbReference type="InterPro" id="IPR036097">
    <property type="entry name" value="HisK_dim/P_sf"/>
</dbReference>
<dbReference type="SMART" id="SM00387">
    <property type="entry name" value="HATPase_c"/>
    <property type="match status" value="1"/>
</dbReference>
<dbReference type="InterPro" id="IPR003661">
    <property type="entry name" value="HisK_dim/P_dom"/>
</dbReference>
<evidence type="ECO:0000256" key="1">
    <source>
        <dbReference type="ARBA" id="ARBA00000085"/>
    </source>
</evidence>
<dbReference type="InterPro" id="IPR004358">
    <property type="entry name" value="Sig_transdc_His_kin-like_C"/>
</dbReference>
<keyword evidence="8" id="KW-0902">Two-component regulatory system</keyword>
<dbReference type="SUPFAM" id="SSF55781">
    <property type="entry name" value="GAF domain-like"/>
    <property type="match status" value="1"/>
</dbReference>
<keyword evidence="5" id="KW-0547">Nucleotide-binding</keyword>
<dbReference type="Pfam" id="PF08448">
    <property type="entry name" value="PAS_4"/>
    <property type="match status" value="1"/>
</dbReference>
<dbReference type="SMART" id="SM00448">
    <property type="entry name" value="REC"/>
    <property type="match status" value="1"/>
</dbReference>
<dbReference type="GO" id="GO:0000155">
    <property type="term" value="F:phosphorelay sensor kinase activity"/>
    <property type="evidence" value="ECO:0007669"/>
    <property type="project" value="InterPro"/>
</dbReference>
<dbReference type="Gene3D" id="3.40.50.2300">
    <property type="match status" value="1"/>
</dbReference>
<dbReference type="InterPro" id="IPR003594">
    <property type="entry name" value="HATPase_dom"/>
</dbReference>
<evidence type="ECO:0000259" key="12">
    <source>
        <dbReference type="PROSITE" id="PS50109"/>
    </source>
</evidence>
<dbReference type="SMART" id="SM00388">
    <property type="entry name" value="HisKA"/>
    <property type="match status" value="1"/>
</dbReference>
<evidence type="ECO:0000256" key="3">
    <source>
        <dbReference type="ARBA" id="ARBA00022553"/>
    </source>
</evidence>
<feature type="domain" description="PAS" evidence="14">
    <location>
        <begin position="134"/>
        <end position="204"/>
    </location>
</feature>
<dbReference type="Gene3D" id="1.10.287.130">
    <property type="match status" value="1"/>
</dbReference>
<dbReference type="InterPro" id="IPR013655">
    <property type="entry name" value="PAS_fold_3"/>
</dbReference>
<keyword evidence="4" id="KW-0808">Transferase</keyword>
<dbReference type="InterPro" id="IPR029016">
    <property type="entry name" value="GAF-like_dom_sf"/>
</dbReference>
<dbReference type="FunFam" id="1.10.287.130:FF:000002">
    <property type="entry name" value="Two-component osmosensing histidine kinase"/>
    <property type="match status" value="1"/>
</dbReference>
<dbReference type="InterPro" id="IPR036890">
    <property type="entry name" value="HATPase_C_sf"/>
</dbReference>
<dbReference type="InterPro" id="IPR005467">
    <property type="entry name" value="His_kinase_dom"/>
</dbReference>
<dbReference type="PROSITE" id="PS50110">
    <property type="entry name" value="RESPONSE_REGULATORY"/>
    <property type="match status" value="1"/>
</dbReference>
<dbReference type="SMART" id="SM00091">
    <property type="entry name" value="PAS"/>
    <property type="match status" value="2"/>
</dbReference>
<evidence type="ECO:0000256" key="5">
    <source>
        <dbReference type="ARBA" id="ARBA00022741"/>
    </source>
</evidence>
<evidence type="ECO:0000256" key="2">
    <source>
        <dbReference type="ARBA" id="ARBA00012438"/>
    </source>
</evidence>
<feature type="domain" description="PAC" evidence="15">
    <location>
        <begin position="83"/>
        <end position="140"/>
    </location>
</feature>
<dbReference type="PROSITE" id="PS50112">
    <property type="entry name" value="PAS"/>
    <property type="match status" value="1"/>
</dbReference>
<dbReference type="Pfam" id="PF00072">
    <property type="entry name" value="Response_reg"/>
    <property type="match status" value="1"/>
</dbReference>
<dbReference type="PROSITE" id="PS50109">
    <property type="entry name" value="HIS_KIN"/>
    <property type="match status" value="1"/>
</dbReference>
<name>A0A2S6I6Q4_9BACT</name>
<keyword evidence="3 11" id="KW-0597">Phosphoprotein</keyword>
<dbReference type="PRINTS" id="PR00344">
    <property type="entry name" value="BCTRLSENSOR"/>
</dbReference>
<dbReference type="SUPFAM" id="SSF55874">
    <property type="entry name" value="ATPase domain of HSP90 chaperone/DNA topoisomerase II/histidine kinase"/>
    <property type="match status" value="1"/>
</dbReference>
<dbReference type="Pfam" id="PF02518">
    <property type="entry name" value="HATPase_c"/>
    <property type="match status" value="1"/>
</dbReference>
<keyword evidence="17" id="KW-1185">Reference proteome</keyword>
<evidence type="ECO:0000256" key="10">
    <source>
        <dbReference type="ARBA" id="ARBA00068150"/>
    </source>
</evidence>
<dbReference type="PANTHER" id="PTHR45339:SF1">
    <property type="entry name" value="HYBRID SIGNAL TRANSDUCTION HISTIDINE KINASE J"/>
    <property type="match status" value="1"/>
</dbReference>
<dbReference type="PANTHER" id="PTHR45339">
    <property type="entry name" value="HYBRID SIGNAL TRANSDUCTION HISTIDINE KINASE J"/>
    <property type="match status" value="1"/>
</dbReference>
<dbReference type="InterPro" id="IPR003018">
    <property type="entry name" value="GAF"/>
</dbReference>
<dbReference type="Gene3D" id="3.30.450.40">
    <property type="match status" value="1"/>
</dbReference>
<proteinExistence type="predicted"/>